<dbReference type="AlphaFoldDB" id="A0A1I5ML28"/>
<gene>
    <name evidence="1" type="ORF">SAMN03084138_01304</name>
</gene>
<organism evidence="1 2">
    <name type="scientific">Enterovibrio norvegicus DSM 15893</name>
    <dbReference type="NCBI Taxonomy" id="1121869"/>
    <lineage>
        <taxon>Bacteria</taxon>
        <taxon>Pseudomonadati</taxon>
        <taxon>Pseudomonadota</taxon>
        <taxon>Gammaproteobacteria</taxon>
        <taxon>Vibrionales</taxon>
        <taxon>Vibrionaceae</taxon>
        <taxon>Enterovibrio</taxon>
    </lineage>
</organism>
<protein>
    <submittedName>
        <fullName evidence="1">HopJ type III effector protein</fullName>
    </submittedName>
</protein>
<name>A0A1I5ML28_9GAMM</name>
<dbReference type="Proteomes" id="UP000182692">
    <property type="component" value="Unassembled WGS sequence"/>
</dbReference>
<accession>A0A1I5ML28</accession>
<evidence type="ECO:0000313" key="1">
    <source>
        <dbReference type="EMBL" id="SFP10017.1"/>
    </source>
</evidence>
<dbReference type="OrthoDB" id="9790826at2"/>
<dbReference type="STRING" id="1121869.SAMN03084138_01304"/>
<evidence type="ECO:0000313" key="2">
    <source>
        <dbReference type="Proteomes" id="UP000182692"/>
    </source>
</evidence>
<proteinExistence type="predicted"/>
<dbReference type="GeneID" id="35872072"/>
<dbReference type="Pfam" id="PF08888">
    <property type="entry name" value="HopJ"/>
    <property type="match status" value="1"/>
</dbReference>
<dbReference type="RefSeq" id="WP_017009747.1">
    <property type="nucleotide sequence ID" value="NZ_FOWR01000008.1"/>
</dbReference>
<sequence>MQLNDFLAKLANTPALIEFEDTMSVIDGQYDFSPTRFTNGDLVNKAGQNSGSCKILSFGQLHELEESAVLACFGGYYRDDVLCHPSGNDHQNIRNFMVSGWKGVQFDRPALTPKTTVSSS</sequence>
<dbReference type="EMBL" id="FOWR01000008">
    <property type="protein sequence ID" value="SFP10017.1"/>
    <property type="molecule type" value="Genomic_DNA"/>
</dbReference>
<dbReference type="InterPro" id="IPR014984">
    <property type="entry name" value="HopJ"/>
</dbReference>
<dbReference type="Gene3D" id="3.20.160.10">
    <property type="entry name" value="vpa0580 domain like"/>
    <property type="match status" value="1"/>
</dbReference>
<dbReference type="InterPro" id="IPR038604">
    <property type="entry name" value="HopJ_sf"/>
</dbReference>
<reference evidence="1 2" key="1">
    <citation type="submission" date="2016-10" db="EMBL/GenBank/DDBJ databases">
        <authorList>
            <person name="de Groot N.N."/>
        </authorList>
    </citation>
    <scope>NUCLEOTIDE SEQUENCE [LARGE SCALE GENOMIC DNA]</scope>
    <source>
        <strain evidence="1 2">DSM 15893</strain>
    </source>
</reference>